<sequence length="70" mass="8259">MLFISVLFNFTQERAQDFREGAILSTLLCLVYGKQMNVYEQQKKRIKHNRMRLISERVERVKGTLQLLAG</sequence>
<dbReference type="EMBL" id="BMIR01000030">
    <property type="protein sequence ID" value="GGE55556.1"/>
    <property type="molecule type" value="Genomic_DNA"/>
</dbReference>
<comment type="caution">
    <text evidence="1">The sequence shown here is derived from an EMBL/GenBank/DDBJ whole genome shotgun (WGS) entry which is preliminary data.</text>
</comment>
<dbReference type="Proteomes" id="UP000628775">
    <property type="component" value="Unassembled WGS sequence"/>
</dbReference>
<reference evidence="1" key="1">
    <citation type="journal article" date="2014" name="Int. J. Syst. Evol. Microbiol.">
        <title>Complete genome sequence of Corynebacterium casei LMG S-19264T (=DSM 44701T), isolated from a smear-ripened cheese.</title>
        <authorList>
            <consortium name="US DOE Joint Genome Institute (JGI-PGF)"/>
            <person name="Walter F."/>
            <person name="Albersmeier A."/>
            <person name="Kalinowski J."/>
            <person name="Ruckert C."/>
        </authorList>
    </citation>
    <scope>NUCLEOTIDE SEQUENCE</scope>
    <source>
        <strain evidence="1">CGMCC 1.15371</strain>
    </source>
</reference>
<name>A0A8J2YNN4_9BACL</name>
<keyword evidence="2" id="KW-1185">Reference proteome</keyword>
<dbReference type="AlphaFoldDB" id="A0A8J2YNN4"/>
<protein>
    <submittedName>
        <fullName evidence="1">Uncharacterized protein</fullName>
    </submittedName>
</protein>
<evidence type="ECO:0000313" key="2">
    <source>
        <dbReference type="Proteomes" id="UP000628775"/>
    </source>
</evidence>
<evidence type="ECO:0000313" key="1">
    <source>
        <dbReference type="EMBL" id="GGE55556.1"/>
    </source>
</evidence>
<accession>A0A8J2YNN4</accession>
<gene>
    <name evidence="1" type="ORF">GCM10011391_38220</name>
</gene>
<organism evidence="1 2">
    <name type="scientific">Pullulanibacillus camelliae</name>
    <dbReference type="NCBI Taxonomy" id="1707096"/>
    <lineage>
        <taxon>Bacteria</taxon>
        <taxon>Bacillati</taxon>
        <taxon>Bacillota</taxon>
        <taxon>Bacilli</taxon>
        <taxon>Bacillales</taxon>
        <taxon>Sporolactobacillaceae</taxon>
        <taxon>Pullulanibacillus</taxon>
    </lineage>
</organism>
<reference evidence="1" key="2">
    <citation type="submission" date="2020-09" db="EMBL/GenBank/DDBJ databases">
        <authorList>
            <person name="Sun Q."/>
            <person name="Zhou Y."/>
        </authorList>
    </citation>
    <scope>NUCLEOTIDE SEQUENCE</scope>
    <source>
        <strain evidence="1">CGMCC 1.15371</strain>
    </source>
</reference>
<proteinExistence type="predicted"/>